<proteinExistence type="predicted"/>
<dbReference type="InterPro" id="IPR006059">
    <property type="entry name" value="SBP"/>
</dbReference>
<dbReference type="PANTHER" id="PTHR43649:SF14">
    <property type="entry name" value="BLR3389 PROTEIN"/>
    <property type="match status" value="1"/>
</dbReference>
<name>A0ABW4PUH9_9MICO</name>
<protein>
    <submittedName>
        <fullName evidence="2">ABC transporter substrate-binding protein</fullName>
    </submittedName>
</protein>
<dbReference type="Gene3D" id="3.40.190.10">
    <property type="entry name" value="Periplasmic binding protein-like II"/>
    <property type="match status" value="2"/>
</dbReference>
<organism evidence="2 3">
    <name type="scientific">Brachybacterium rhamnosum</name>
    <dbReference type="NCBI Taxonomy" id="173361"/>
    <lineage>
        <taxon>Bacteria</taxon>
        <taxon>Bacillati</taxon>
        <taxon>Actinomycetota</taxon>
        <taxon>Actinomycetes</taxon>
        <taxon>Micrococcales</taxon>
        <taxon>Dermabacteraceae</taxon>
        <taxon>Brachybacterium</taxon>
    </lineage>
</organism>
<dbReference type="SUPFAM" id="SSF53850">
    <property type="entry name" value="Periplasmic binding protein-like II"/>
    <property type="match status" value="1"/>
</dbReference>
<gene>
    <name evidence="2" type="ORF">ACFSDA_05300</name>
</gene>
<dbReference type="PANTHER" id="PTHR43649">
    <property type="entry name" value="ARABINOSE-BINDING PROTEIN-RELATED"/>
    <property type="match status" value="1"/>
</dbReference>
<dbReference type="InterPro" id="IPR050490">
    <property type="entry name" value="Bact_solute-bd_prot1"/>
</dbReference>
<dbReference type="RefSeq" id="WP_343903794.1">
    <property type="nucleotide sequence ID" value="NZ_BAAAIS010000002.1"/>
</dbReference>
<keyword evidence="3" id="KW-1185">Reference proteome</keyword>
<dbReference type="Pfam" id="PF01547">
    <property type="entry name" value="SBP_bac_1"/>
    <property type="match status" value="1"/>
</dbReference>
<keyword evidence="1" id="KW-0732">Signal</keyword>
<reference evidence="3" key="1">
    <citation type="journal article" date="2019" name="Int. J. Syst. Evol. Microbiol.">
        <title>The Global Catalogue of Microorganisms (GCM) 10K type strain sequencing project: providing services to taxonomists for standard genome sequencing and annotation.</title>
        <authorList>
            <consortium name="The Broad Institute Genomics Platform"/>
            <consortium name="The Broad Institute Genome Sequencing Center for Infectious Disease"/>
            <person name="Wu L."/>
            <person name="Ma J."/>
        </authorList>
    </citation>
    <scope>NUCLEOTIDE SEQUENCE [LARGE SCALE GENOMIC DNA]</scope>
    <source>
        <strain evidence="3">JCM 11650</strain>
    </source>
</reference>
<evidence type="ECO:0000313" key="3">
    <source>
        <dbReference type="Proteomes" id="UP001597280"/>
    </source>
</evidence>
<dbReference type="Proteomes" id="UP001597280">
    <property type="component" value="Unassembled WGS sequence"/>
</dbReference>
<dbReference type="EMBL" id="JBHUFL010000002">
    <property type="protein sequence ID" value="MFD1834492.1"/>
    <property type="molecule type" value="Genomic_DNA"/>
</dbReference>
<evidence type="ECO:0000313" key="2">
    <source>
        <dbReference type="EMBL" id="MFD1834492.1"/>
    </source>
</evidence>
<accession>A0ABW4PUH9</accession>
<feature type="chain" id="PRO_5046754707" evidence="1">
    <location>
        <begin position="21"/>
        <end position="446"/>
    </location>
</feature>
<dbReference type="PROSITE" id="PS51257">
    <property type="entry name" value="PROKAR_LIPOPROTEIN"/>
    <property type="match status" value="1"/>
</dbReference>
<evidence type="ECO:0000256" key="1">
    <source>
        <dbReference type="SAM" id="SignalP"/>
    </source>
</evidence>
<feature type="signal peptide" evidence="1">
    <location>
        <begin position="1"/>
        <end position="20"/>
    </location>
</feature>
<comment type="caution">
    <text evidence="2">The sequence shown here is derived from an EMBL/GenBank/DDBJ whole genome shotgun (WGS) entry which is preliminary data.</text>
</comment>
<sequence>MKRKQFLALAAGAASLPLVAACDGSSGGAASTAAAVDGEIEPRAISWLLSRPANGPVIEIMTALAEDYAAEHDGFSLKLITTPDRPSYIQKYETLAAANELPELFDTDATPFAAKLNSAGRMIDVEDLLTQLGVLEDFRPAALDYQRFDDGSLRMIPLEFGVELFWYNKGLFEEAGVEVPTTLDELTSACEALAATGATPIAVGGQDAWPLERYVAYQPFRISGPDYVTKLKSADAAFADEPGAASAAWLAKLGEVGAFQQGFSSVGYADAQALFTSGKAAIYNMGTWELPNLATAALPEAMREQIGFFTLPVTDGSVTGADEFVAPSGIGVAVNAQTYDPLVRDFLAFVLERYPAEYAKSGLLGPTGIDPVVPEDALPIYQEATDVAAELGEATLMPWDTQLDPATNSRLQQELVLLVQGDVTPEQFLSTMDEALTTNAPKYFED</sequence>